<keyword evidence="2" id="KW-1015">Disulfide bond</keyword>
<feature type="signal peptide" evidence="3">
    <location>
        <begin position="1"/>
        <end position="26"/>
    </location>
</feature>
<keyword evidence="1" id="KW-0430">Lectin</keyword>
<dbReference type="InterPro" id="IPR001304">
    <property type="entry name" value="C-type_lectin-like"/>
</dbReference>
<sequence>MVSVTLLLMVITLSVVLHKVFQVTQGLQEEVVQLGDKVIQGLGDAKHDRDFIRGEMFRQMERVQEGKVVQGLADARHHQDLIRGEMFRLMEAVQAGNGSTCKACPNEWSTFEGSCYYFSTDELNWYDANDDCTHQGAHLVIISSQAEQNFLNSAKDVYYWIGLTRKYPMGTYKWQDDSAPTYT</sequence>
<dbReference type="Gene3D" id="3.10.100.10">
    <property type="entry name" value="Mannose-Binding Protein A, subunit A"/>
    <property type="match status" value="1"/>
</dbReference>
<keyword evidence="5" id="KW-1185">Reference proteome</keyword>
<dbReference type="OrthoDB" id="2142683at2759"/>
<dbReference type="Pfam" id="PF00059">
    <property type="entry name" value="Lectin_C"/>
    <property type="match status" value="1"/>
</dbReference>
<organism evidence="5 6">
    <name type="scientific">Orycteropus afer afer</name>
    <dbReference type="NCBI Taxonomy" id="1230840"/>
    <lineage>
        <taxon>Eukaryota</taxon>
        <taxon>Metazoa</taxon>
        <taxon>Chordata</taxon>
        <taxon>Craniata</taxon>
        <taxon>Vertebrata</taxon>
        <taxon>Euteleostomi</taxon>
        <taxon>Mammalia</taxon>
        <taxon>Eutheria</taxon>
        <taxon>Afrotheria</taxon>
        <taxon>Tubulidentata</taxon>
        <taxon>Orycteropodidae</taxon>
        <taxon>Orycteropus</taxon>
    </lineage>
</organism>
<evidence type="ECO:0000313" key="5">
    <source>
        <dbReference type="Proteomes" id="UP000694850"/>
    </source>
</evidence>
<evidence type="ECO:0000256" key="2">
    <source>
        <dbReference type="ARBA" id="ARBA00023157"/>
    </source>
</evidence>
<accession>A0A8B7B8D6</accession>
<dbReference type="InterPro" id="IPR016187">
    <property type="entry name" value="CTDL_fold"/>
</dbReference>
<dbReference type="InterPro" id="IPR051379">
    <property type="entry name" value="C-type_Lectin_Receptor_IMM"/>
</dbReference>
<evidence type="ECO:0000259" key="4">
    <source>
        <dbReference type="PROSITE" id="PS50041"/>
    </source>
</evidence>
<feature type="chain" id="PRO_5034927027" evidence="3">
    <location>
        <begin position="27"/>
        <end position="183"/>
    </location>
</feature>
<keyword evidence="3" id="KW-0732">Signal</keyword>
<dbReference type="PANTHER" id="PTHR46746:SF9">
    <property type="entry name" value="CD209 ANTIGEN-LIKE PROTEIN C-LIKE"/>
    <property type="match status" value="1"/>
</dbReference>
<evidence type="ECO:0000313" key="6">
    <source>
        <dbReference type="RefSeq" id="XP_007955862.1"/>
    </source>
</evidence>
<evidence type="ECO:0000256" key="3">
    <source>
        <dbReference type="SAM" id="SignalP"/>
    </source>
</evidence>
<dbReference type="PANTHER" id="PTHR46746">
    <property type="entry name" value="KILLER CELL LECTIN-LIKE RECEPTOR SUBFAMILY F MEMBER 2"/>
    <property type="match status" value="1"/>
</dbReference>
<name>A0A8B7B8D6_ORYAF</name>
<dbReference type="RefSeq" id="XP_007955862.1">
    <property type="nucleotide sequence ID" value="XM_007957671.1"/>
</dbReference>
<dbReference type="PROSITE" id="PS50041">
    <property type="entry name" value="C_TYPE_LECTIN_2"/>
    <property type="match status" value="1"/>
</dbReference>
<dbReference type="GO" id="GO:0030246">
    <property type="term" value="F:carbohydrate binding"/>
    <property type="evidence" value="ECO:0007669"/>
    <property type="project" value="UniProtKB-KW"/>
</dbReference>
<evidence type="ECO:0000256" key="1">
    <source>
        <dbReference type="ARBA" id="ARBA00022734"/>
    </source>
</evidence>
<feature type="domain" description="C-type lectin" evidence="4">
    <location>
        <begin position="111"/>
        <end position="183"/>
    </location>
</feature>
<reference evidence="6" key="1">
    <citation type="submission" date="2025-08" db="UniProtKB">
        <authorList>
            <consortium name="RefSeq"/>
        </authorList>
    </citation>
    <scope>IDENTIFICATION</scope>
</reference>
<dbReference type="SMART" id="SM00034">
    <property type="entry name" value="CLECT"/>
    <property type="match status" value="1"/>
</dbReference>
<proteinExistence type="predicted"/>
<protein>
    <submittedName>
        <fullName evidence="6">C-type lectin domain family 4 member G-like</fullName>
    </submittedName>
</protein>
<dbReference type="AlphaFoldDB" id="A0A8B7B8D6"/>
<dbReference type="InterPro" id="IPR016186">
    <property type="entry name" value="C-type_lectin-like/link_sf"/>
</dbReference>
<dbReference type="SUPFAM" id="SSF56436">
    <property type="entry name" value="C-type lectin-like"/>
    <property type="match status" value="1"/>
</dbReference>
<gene>
    <name evidence="6" type="primary">LOC103211686</name>
</gene>
<dbReference type="GeneID" id="103211686"/>
<dbReference type="Proteomes" id="UP000694850">
    <property type="component" value="Unplaced"/>
</dbReference>